<keyword evidence="3" id="KW-0813">Transport</keyword>
<evidence type="ECO:0000256" key="2">
    <source>
        <dbReference type="ARBA" id="ARBA00007935"/>
    </source>
</evidence>
<keyword evidence="4" id="KW-1003">Cell membrane</keyword>
<evidence type="ECO:0000256" key="7">
    <source>
        <dbReference type="ARBA" id="ARBA00023136"/>
    </source>
</evidence>
<feature type="transmembrane region" description="Helical" evidence="8">
    <location>
        <begin position="150"/>
        <end position="170"/>
    </location>
</feature>
<dbReference type="Pfam" id="PF01032">
    <property type="entry name" value="FecCD"/>
    <property type="match status" value="1"/>
</dbReference>
<sequence>MIKISSFALIVILILMINISLFLGQYQISFNEYLMFLKKLIGLNSLIDNEKYETLKSIIFDIRLPRIISAILIGASLAVAGASFQAMFVNPLVSPGILGVLSGASFGAALGMILGLNWFLINLSTFIFGILAVFFAITISFIYSSSRNIIILVLGGIISSSLFSALLSIIKYGADTNDVLPAITYWLMGSLSFSTSSIVWNLTIPMLGGILILIFFSKYLNALSLGDEEAKALGVNTKLLKLIIIIVATLISALSVILAGIIGWIGLIIPHITRLIFGADNKVILPMSALIGAIFLLLVDNVSKLIFSFEIPIGIVTAIIGIPIFIFVLKNAKKGF</sequence>
<reference evidence="9 10" key="1">
    <citation type="journal article" date="2020" name="Front. Microbiol.">
        <title>Genomic Analysis and Antimicrobial Resistance of Aliarcobacter cryaerophilus Strains From German Water Poultry.</title>
        <authorList>
            <person name="Muller E."/>
            <person name="Hotzel H."/>
            <person name="Ahlers C."/>
            <person name="Hanel I."/>
            <person name="Tomaso H."/>
            <person name="Abdel-Glil M.Y."/>
        </authorList>
    </citation>
    <scope>NUCLEOTIDE SEQUENCE [LARGE SCALE GENOMIC DNA]</scope>
    <source>
        <strain evidence="9 10">16CS1285-4</strain>
    </source>
</reference>
<feature type="transmembrane region" description="Helical" evidence="8">
    <location>
        <begin position="243"/>
        <end position="269"/>
    </location>
</feature>
<dbReference type="GO" id="GO:0033214">
    <property type="term" value="P:siderophore-iron import into cell"/>
    <property type="evidence" value="ECO:0007669"/>
    <property type="project" value="TreeGrafter"/>
</dbReference>
<protein>
    <submittedName>
        <fullName evidence="9">Iron ABC transporter permease</fullName>
    </submittedName>
</protein>
<dbReference type="PANTHER" id="PTHR30472:SF70">
    <property type="entry name" value="MOLYBDATE IMPORT SYSTEM PERMEASE PROTEIN MOLB"/>
    <property type="match status" value="1"/>
</dbReference>
<dbReference type="Proteomes" id="UP000515842">
    <property type="component" value="Chromosome"/>
</dbReference>
<evidence type="ECO:0000256" key="6">
    <source>
        <dbReference type="ARBA" id="ARBA00022989"/>
    </source>
</evidence>
<gene>
    <name evidence="9" type="ORF">HOO34_00065</name>
</gene>
<keyword evidence="6 8" id="KW-1133">Transmembrane helix</keyword>
<keyword evidence="5 8" id="KW-0812">Transmembrane</keyword>
<accession>A0A7G9LNI1</accession>
<dbReference type="EMBL" id="CP060693">
    <property type="protein sequence ID" value="QNM90180.1"/>
    <property type="molecule type" value="Genomic_DNA"/>
</dbReference>
<feature type="transmembrane region" description="Helical" evidence="8">
    <location>
        <begin position="96"/>
        <end position="120"/>
    </location>
</feature>
<dbReference type="RefSeq" id="WP_187474531.1">
    <property type="nucleotide sequence ID" value="NZ_CP060693.1"/>
</dbReference>
<evidence type="ECO:0000313" key="9">
    <source>
        <dbReference type="EMBL" id="QNM90180.1"/>
    </source>
</evidence>
<feature type="transmembrane region" description="Helical" evidence="8">
    <location>
        <begin position="281"/>
        <end position="299"/>
    </location>
</feature>
<evidence type="ECO:0000256" key="5">
    <source>
        <dbReference type="ARBA" id="ARBA00022692"/>
    </source>
</evidence>
<dbReference type="PANTHER" id="PTHR30472">
    <property type="entry name" value="FERRIC ENTEROBACTIN TRANSPORT SYSTEM PERMEASE PROTEIN"/>
    <property type="match status" value="1"/>
</dbReference>
<dbReference type="FunFam" id="1.10.3470.10:FF:000001">
    <property type="entry name" value="Vitamin B12 ABC transporter permease BtuC"/>
    <property type="match status" value="1"/>
</dbReference>
<dbReference type="AlphaFoldDB" id="A0A7G9LNI1"/>
<dbReference type="CDD" id="cd06550">
    <property type="entry name" value="TM_ABC_iron-siderophores_like"/>
    <property type="match status" value="1"/>
</dbReference>
<evidence type="ECO:0000256" key="8">
    <source>
        <dbReference type="SAM" id="Phobius"/>
    </source>
</evidence>
<feature type="transmembrane region" description="Helical" evidence="8">
    <location>
        <begin position="7"/>
        <end position="28"/>
    </location>
</feature>
<keyword evidence="7 8" id="KW-0472">Membrane</keyword>
<organism evidence="9 10">
    <name type="scientific">Aliarcobacter cryaerophilus</name>
    <dbReference type="NCBI Taxonomy" id="28198"/>
    <lineage>
        <taxon>Bacteria</taxon>
        <taxon>Pseudomonadati</taxon>
        <taxon>Campylobacterota</taxon>
        <taxon>Epsilonproteobacteria</taxon>
        <taxon>Campylobacterales</taxon>
        <taxon>Arcobacteraceae</taxon>
        <taxon>Aliarcobacter</taxon>
    </lineage>
</organism>
<feature type="transmembrane region" description="Helical" evidence="8">
    <location>
        <begin position="67"/>
        <end position="89"/>
    </location>
</feature>
<evidence type="ECO:0000256" key="1">
    <source>
        <dbReference type="ARBA" id="ARBA00004651"/>
    </source>
</evidence>
<evidence type="ECO:0000313" key="10">
    <source>
        <dbReference type="Proteomes" id="UP000515842"/>
    </source>
</evidence>
<feature type="transmembrane region" description="Helical" evidence="8">
    <location>
        <begin position="126"/>
        <end position="143"/>
    </location>
</feature>
<comment type="similarity">
    <text evidence="2">Belongs to the binding-protein-dependent transport system permease family. FecCD subfamily.</text>
</comment>
<feature type="transmembrane region" description="Helical" evidence="8">
    <location>
        <begin position="305"/>
        <end position="329"/>
    </location>
</feature>
<dbReference type="GO" id="GO:0005886">
    <property type="term" value="C:plasma membrane"/>
    <property type="evidence" value="ECO:0007669"/>
    <property type="project" value="UniProtKB-SubCell"/>
</dbReference>
<evidence type="ECO:0000256" key="4">
    <source>
        <dbReference type="ARBA" id="ARBA00022475"/>
    </source>
</evidence>
<proteinExistence type="inferred from homology"/>
<dbReference type="Gene3D" id="1.10.3470.10">
    <property type="entry name" value="ABC transporter involved in vitamin B12 uptake, BtuC"/>
    <property type="match status" value="1"/>
</dbReference>
<comment type="subcellular location">
    <subcellularLocation>
        <location evidence="1">Cell membrane</location>
        <topology evidence="1">Multi-pass membrane protein</topology>
    </subcellularLocation>
</comment>
<dbReference type="SUPFAM" id="SSF81345">
    <property type="entry name" value="ABC transporter involved in vitamin B12 uptake, BtuC"/>
    <property type="match status" value="1"/>
</dbReference>
<name>A0A7G9LNI1_9BACT</name>
<dbReference type="InterPro" id="IPR000522">
    <property type="entry name" value="ABC_transptr_permease_BtuC"/>
</dbReference>
<dbReference type="InterPro" id="IPR037294">
    <property type="entry name" value="ABC_BtuC-like"/>
</dbReference>
<dbReference type="GO" id="GO:0022857">
    <property type="term" value="F:transmembrane transporter activity"/>
    <property type="evidence" value="ECO:0007669"/>
    <property type="project" value="InterPro"/>
</dbReference>
<feature type="transmembrane region" description="Helical" evidence="8">
    <location>
        <begin position="207"/>
        <end position="223"/>
    </location>
</feature>
<evidence type="ECO:0000256" key="3">
    <source>
        <dbReference type="ARBA" id="ARBA00022448"/>
    </source>
</evidence>